<dbReference type="GeneID" id="55589074"/>
<sequence>MKHKYFIIANLKIFDLSKECAKDYRSILPADGVYLQRGSIDLGIAEIIFSVLTWIF</sequence>
<dbReference type="Proteomes" id="UP000195607">
    <property type="component" value="Chromosome I"/>
</dbReference>
<reference evidence="1 4" key="1">
    <citation type="submission" date="2016-04" db="EMBL/GenBank/DDBJ databases">
        <authorList>
            <person name="Evans L.H."/>
            <person name="Alamgir A."/>
            <person name="Owens N."/>
            <person name="Weber N.D."/>
            <person name="Virtaneva K."/>
            <person name="Barbian K."/>
            <person name="Babar A."/>
            <person name="Rosenke K."/>
        </authorList>
    </citation>
    <scope>NUCLEOTIDE SEQUENCE [LARGE SCALE GENOMIC DNA]</scope>
    <source>
        <strain evidence="1">S5</strain>
        <strain evidence="4">S5(T) (JCM 30642 \VKM B-2941)</strain>
    </source>
</reference>
<name>A0A1N5ULR0_9ARCH</name>
<proteinExistence type="predicted"/>
<evidence type="ECO:0000313" key="4">
    <source>
        <dbReference type="Proteomes" id="UP000195607"/>
    </source>
</evidence>
<dbReference type="AlphaFoldDB" id="A0A1N5ULR0"/>
<evidence type="ECO:0000313" key="3">
    <source>
        <dbReference type="Proteomes" id="UP000187822"/>
    </source>
</evidence>
<organism evidence="1 4">
    <name type="scientific">Cuniculiplasma divulgatum</name>
    <dbReference type="NCBI Taxonomy" id="1673428"/>
    <lineage>
        <taxon>Archaea</taxon>
        <taxon>Methanobacteriati</taxon>
        <taxon>Thermoplasmatota</taxon>
        <taxon>Thermoplasmata</taxon>
        <taxon>Thermoplasmatales</taxon>
        <taxon>Cuniculiplasmataceae</taxon>
        <taxon>Cuniculiplasma</taxon>
    </lineage>
</organism>
<dbReference type="EMBL" id="LT719092">
    <property type="protein sequence ID" value="SJK84861.1"/>
    <property type="molecule type" value="Genomic_DNA"/>
</dbReference>
<evidence type="ECO:0000313" key="1">
    <source>
        <dbReference type="EMBL" id="SIM61521.1"/>
    </source>
</evidence>
<protein>
    <submittedName>
        <fullName evidence="1">Uncharacterized protein</fullName>
    </submittedName>
</protein>
<reference evidence="2" key="2">
    <citation type="submission" date="2016-06" db="EMBL/GenBank/DDBJ databases">
        <authorList>
            <person name="Olsen C.W."/>
            <person name="Carey S."/>
            <person name="Hinshaw L."/>
            <person name="Karasin A.I."/>
        </authorList>
    </citation>
    <scope>NUCLEOTIDE SEQUENCE [LARGE SCALE GENOMIC DNA]</scope>
    <source>
        <strain evidence="2">PM4</strain>
    </source>
</reference>
<keyword evidence="3" id="KW-1185">Reference proteome</keyword>
<dbReference type="EMBL" id="LT671858">
    <property type="protein sequence ID" value="SIM61521.1"/>
    <property type="molecule type" value="Genomic_DNA"/>
</dbReference>
<accession>A0A1N5ULR0</accession>
<evidence type="ECO:0000313" key="2">
    <source>
        <dbReference type="EMBL" id="SJK84861.1"/>
    </source>
</evidence>
<dbReference type="KEGG" id="cdiv:CPM_1043"/>
<dbReference type="Proteomes" id="UP000187822">
    <property type="component" value="Chromosome I"/>
</dbReference>
<gene>
    <name evidence="2" type="ORF">CPM_1043</name>
    <name evidence="1" type="ORF">CSP5_1027</name>
</gene>
<reference evidence="3" key="3">
    <citation type="submission" date="2016-06" db="EMBL/GenBank/DDBJ databases">
        <authorList>
            <person name="Toshchakov V.S."/>
        </authorList>
    </citation>
    <scope>NUCLEOTIDE SEQUENCE [LARGE SCALE GENOMIC DNA]</scope>
    <source>
        <strain>PM4 (JCM 30641</strain>
        <strain evidence="3">\VKM B-2940)</strain>
    </source>
</reference>
<dbReference type="RefSeq" id="WP_171970448.1">
    <property type="nucleotide sequence ID" value="NZ_LT671858.1"/>
</dbReference>